<keyword evidence="3" id="KW-1185">Reference proteome</keyword>
<proteinExistence type="predicted"/>
<dbReference type="HOGENOM" id="CLU_1182472_0_0_1"/>
<feature type="domain" description="Exoribonuclease Xrn1 D2/D3" evidence="1">
    <location>
        <begin position="4"/>
        <end position="218"/>
    </location>
</feature>
<evidence type="ECO:0000313" key="3">
    <source>
        <dbReference type="Proteomes" id="UP000007875"/>
    </source>
</evidence>
<dbReference type="GeneTree" id="ENSGT00670000098080"/>
<dbReference type="Pfam" id="PF18334">
    <property type="entry name" value="XRN1_D2_D3"/>
    <property type="match status" value="1"/>
</dbReference>
<sequence>MTSIAEMLPKNAEVFNIGVPHYGCMGKVCSTHGGNATITFQVPDEPNLARILKKKHTLSSYHPGWKIASNTGVSGYILSRITGSVYAYYPETRKWSIGLNLKFTKERSGVAGFTKRKDNEWLYSDAVTGLILGYRERFPEVLTYLEETLGKTAEQDLNLESMFGTTNVVEKLQELTKWLKSLPSYGGTKVHESSNTIEPIVVSAIDEEIKLFKKKAGKSKDVTVSVLSRYLYCPQ</sequence>
<dbReference type="Proteomes" id="UP000007875">
    <property type="component" value="Unassembled WGS sequence"/>
</dbReference>
<evidence type="ECO:0000313" key="2">
    <source>
        <dbReference type="Ensembl" id="ENSCSAVP00000014691.1"/>
    </source>
</evidence>
<dbReference type="AlphaFoldDB" id="H2ZAS6"/>
<reference evidence="3" key="1">
    <citation type="submission" date="2003-08" db="EMBL/GenBank/DDBJ databases">
        <authorList>
            <person name="Birren B."/>
            <person name="Nusbaum C."/>
            <person name="Abebe A."/>
            <person name="Abouelleil A."/>
            <person name="Adekoya E."/>
            <person name="Ait-zahra M."/>
            <person name="Allen N."/>
            <person name="Allen T."/>
            <person name="An P."/>
            <person name="Anderson M."/>
            <person name="Anderson S."/>
            <person name="Arachchi H."/>
            <person name="Armbruster J."/>
            <person name="Bachantsang P."/>
            <person name="Baldwin J."/>
            <person name="Barry A."/>
            <person name="Bayul T."/>
            <person name="Blitshsteyn B."/>
            <person name="Bloom T."/>
            <person name="Blye J."/>
            <person name="Boguslavskiy L."/>
            <person name="Borowsky M."/>
            <person name="Boukhgalter B."/>
            <person name="Brunache A."/>
            <person name="Butler J."/>
            <person name="Calixte N."/>
            <person name="Calvo S."/>
            <person name="Camarata J."/>
            <person name="Campo K."/>
            <person name="Chang J."/>
            <person name="Cheshatsang Y."/>
            <person name="Citroen M."/>
            <person name="Collymore A."/>
            <person name="Considine T."/>
            <person name="Cook A."/>
            <person name="Cooke P."/>
            <person name="Corum B."/>
            <person name="Cuomo C."/>
            <person name="David R."/>
            <person name="Dawoe T."/>
            <person name="Degray S."/>
            <person name="Dodge S."/>
            <person name="Dooley K."/>
            <person name="Dorje P."/>
            <person name="Dorjee K."/>
            <person name="Dorris L."/>
            <person name="Duffey N."/>
            <person name="Dupes A."/>
            <person name="Elkins T."/>
            <person name="Engels R."/>
            <person name="Erickson J."/>
            <person name="Farina A."/>
            <person name="Faro S."/>
            <person name="Ferreira P."/>
            <person name="Fischer H."/>
            <person name="Fitzgerald M."/>
            <person name="Foley K."/>
            <person name="Gage D."/>
            <person name="Galagan J."/>
            <person name="Gearin G."/>
            <person name="Gnerre S."/>
            <person name="Gnirke A."/>
            <person name="Goyette A."/>
            <person name="Graham J."/>
            <person name="Grandbois E."/>
            <person name="Gyaltsen K."/>
            <person name="Hafez N."/>
            <person name="Hagopian D."/>
            <person name="Hagos B."/>
            <person name="Hall J."/>
            <person name="Hatcher B."/>
            <person name="Heller A."/>
            <person name="Higgins H."/>
            <person name="Honan T."/>
            <person name="Horn A."/>
            <person name="Houde N."/>
            <person name="Hughes L."/>
            <person name="Hulme W."/>
            <person name="Husby E."/>
            <person name="Iliev I."/>
            <person name="Jaffe D."/>
            <person name="Jones C."/>
            <person name="Kamal M."/>
            <person name="Kamat A."/>
            <person name="Kamvysselis M."/>
            <person name="Karlsson E."/>
            <person name="Kells C."/>
            <person name="Kieu A."/>
            <person name="Kisner P."/>
            <person name="Kodira C."/>
            <person name="Kulbokas E."/>
            <person name="Labutti K."/>
            <person name="Lama D."/>
            <person name="Landers T."/>
            <person name="Leger J."/>
            <person name="Levine S."/>
            <person name="Lewis D."/>
            <person name="Lewis T."/>
            <person name="Lindblad-toh K."/>
            <person name="Liu X."/>
            <person name="Lokyitsang T."/>
            <person name="Lokyitsang Y."/>
            <person name="Lucien O."/>
            <person name="Lui A."/>
            <person name="Ma L.J."/>
            <person name="Mabbitt R."/>
            <person name="Macdonald J."/>
            <person name="Maclean C."/>
            <person name="Major J."/>
            <person name="Manning J."/>
            <person name="Marabella R."/>
            <person name="Maru K."/>
            <person name="Matthews C."/>
            <person name="Mauceli E."/>
            <person name="Mccarthy M."/>
            <person name="Mcdonough S."/>
            <person name="Mcghee T."/>
            <person name="Meldrim J."/>
            <person name="Meneus L."/>
            <person name="Mesirov J."/>
            <person name="Mihalev A."/>
            <person name="Mihova T."/>
            <person name="Mikkelsen T."/>
            <person name="Mlenga V."/>
            <person name="Moru K."/>
            <person name="Mozes J."/>
            <person name="Mulrain L."/>
            <person name="Munson G."/>
            <person name="Naylor J."/>
            <person name="Newes C."/>
            <person name="Nguyen C."/>
            <person name="Nguyen N."/>
            <person name="Nguyen T."/>
            <person name="Nicol R."/>
            <person name="Nielsen C."/>
            <person name="Nizzari M."/>
            <person name="Norbu C."/>
            <person name="Norbu N."/>
            <person name="O'donnell P."/>
            <person name="Okoawo O."/>
            <person name="O'leary S."/>
            <person name="Omotosho B."/>
            <person name="O'neill K."/>
            <person name="Osman S."/>
            <person name="Parker S."/>
            <person name="Perrin D."/>
            <person name="Phunkhang P."/>
            <person name="Piqani B."/>
            <person name="Purcell S."/>
            <person name="Rachupka T."/>
            <person name="Ramasamy U."/>
            <person name="Rameau R."/>
            <person name="Ray V."/>
            <person name="Raymond C."/>
            <person name="Retta R."/>
            <person name="Richardson S."/>
            <person name="Rise C."/>
            <person name="Rodriguez J."/>
            <person name="Rogers J."/>
            <person name="Rogov P."/>
            <person name="Rutman M."/>
            <person name="Schupbach R."/>
            <person name="Seaman C."/>
            <person name="Settipalli S."/>
            <person name="Sharpe T."/>
            <person name="Sheridan J."/>
            <person name="Sherpa N."/>
            <person name="Shi J."/>
            <person name="Smirnov S."/>
            <person name="Smith C."/>
            <person name="Sougnez C."/>
            <person name="Spencer B."/>
            <person name="Stalker J."/>
            <person name="Stange-thomann N."/>
            <person name="Stavropoulos S."/>
            <person name="Stetson K."/>
            <person name="Stone C."/>
            <person name="Stone S."/>
            <person name="Stubbs M."/>
            <person name="Talamas J."/>
            <person name="Tchuinga P."/>
            <person name="Tenzing P."/>
            <person name="Tesfaye S."/>
            <person name="Theodore J."/>
            <person name="Thoulutsang Y."/>
            <person name="Topham K."/>
            <person name="Towey S."/>
            <person name="Tsamla T."/>
            <person name="Tsomo N."/>
            <person name="Vallee D."/>
            <person name="Vassiliev H."/>
            <person name="Venkataraman V."/>
            <person name="Vinson J."/>
            <person name="Vo A."/>
            <person name="Wade C."/>
            <person name="Wang S."/>
            <person name="Wangchuk T."/>
            <person name="Wangdi T."/>
            <person name="Whittaker C."/>
            <person name="Wilkinson J."/>
            <person name="Wu Y."/>
            <person name="Wyman D."/>
            <person name="Yadav S."/>
            <person name="Yang S."/>
            <person name="Yang X."/>
            <person name="Yeager S."/>
            <person name="Yee E."/>
            <person name="Young G."/>
            <person name="Zainoun J."/>
            <person name="Zembeck L."/>
            <person name="Zimmer A."/>
            <person name="Zody M."/>
            <person name="Lander E."/>
        </authorList>
    </citation>
    <scope>NUCLEOTIDE SEQUENCE [LARGE SCALE GENOMIC DNA]</scope>
</reference>
<name>H2ZAS6_CIOSA</name>
<evidence type="ECO:0000259" key="1">
    <source>
        <dbReference type="Pfam" id="PF18334"/>
    </source>
</evidence>
<accession>H2ZAS6</accession>
<reference evidence="2" key="2">
    <citation type="submission" date="2025-08" db="UniProtKB">
        <authorList>
            <consortium name="Ensembl"/>
        </authorList>
    </citation>
    <scope>IDENTIFICATION</scope>
</reference>
<protein>
    <recommendedName>
        <fullName evidence="1">Exoribonuclease Xrn1 D2/D3 domain-containing protein</fullName>
    </recommendedName>
</protein>
<organism evidence="2 3">
    <name type="scientific">Ciona savignyi</name>
    <name type="common">Pacific transparent sea squirt</name>
    <dbReference type="NCBI Taxonomy" id="51511"/>
    <lineage>
        <taxon>Eukaryota</taxon>
        <taxon>Metazoa</taxon>
        <taxon>Chordata</taxon>
        <taxon>Tunicata</taxon>
        <taxon>Ascidiacea</taxon>
        <taxon>Phlebobranchia</taxon>
        <taxon>Cionidae</taxon>
        <taxon>Ciona</taxon>
    </lineage>
</organism>
<dbReference type="Ensembl" id="ENSCSAVT00000014859.1">
    <property type="protein sequence ID" value="ENSCSAVP00000014691.1"/>
    <property type="gene ID" value="ENSCSAVG00000008584.1"/>
</dbReference>
<dbReference type="InterPro" id="IPR041106">
    <property type="entry name" value="XRN1_D2_D3"/>
</dbReference>
<reference evidence="2" key="3">
    <citation type="submission" date="2025-09" db="UniProtKB">
        <authorList>
            <consortium name="Ensembl"/>
        </authorList>
    </citation>
    <scope>IDENTIFICATION</scope>
</reference>